<dbReference type="EMBL" id="KV454297">
    <property type="protein sequence ID" value="ODQ71496.1"/>
    <property type="molecule type" value="Genomic_DNA"/>
</dbReference>
<dbReference type="Proteomes" id="UP000094385">
    <property type="component" value="Unassembled WGS sequence"/>
</dbReference>
<keyword evidence="2" id="KW-1185">Reference proteome</keyword>
<name>A0A1E3Q1G4_LIPST</name>
<evidence type="ECO:0000313" key="2">
    <source>
        <dbReference type="Proteomes" id="UP000094385"/>
    </source>
</evidence>
<gene>
    <name evidence="1" type="ORF">LIPSTDRAFT_73191</name>
</gene>
<sequence>MNAARWQEPEETGIKEKLWRLLVPNLYDPQILTPCLSQVQTGIPDISIDENDKVQHASDKFASANQEDSFIS</sequence>
<reference evidence="1 2" key="1">
    <citation type="journal article" date="2016" name="Proc. Natl. Acad. Sci. U.S.A.">
        <title>Comparative genomics of biotechnologically important yeasts.</title>
        <authorList>
            <person name="Riley R."/>
            <person name="Haridas S."/>
            <person name="Wolfe K.H."/>
            <person name="Lopes M.R."/>
            <person name="Hittinger C.T."/>
            <person name="Goeker M."/>
            <person name="Salamov A.A."/>
            <person name="Wisecaver J.H."/>
            <person name="Long T.M."/>
            <person name="Calvey C.H."/>
            <person name="Aerts A.L."/>
            <person name="Barry K.W."/>
            <person name="Choi C."/>
            <person name="Clum A."/>
            <person name="Coughlan A.Y."/>
            <person name="Deshpande S."/>
            <person name="Douglass A.P."/>
            <person name="Hanson S.J."/>
            <person name="Klenk H.-P."/>
            <person name="LaButti K.M."/>
            <person name="Lapidus A."/>
            <person name="Lindquist E.A."/>
            <person name="Lipzen A.M."/>
            <person name="Meier-Kolthoff J.P."/>
            <person name="Ohm R.A."/>
            <person name="Otillar R.P."/>
            <person name="Pangilinan J.L."/>
            <person name="Peng Y."/>
            <person name="Rokas A."/>
            <person name="Rosa C.A."/>
            <person name="Scheuner C."/>
            <person name="Sibirny A.A."/>
            <person name="Slot J.C."/>
            <person name="Stielow J.B."/>
            <person name="Sun H."/>
            <person name="Kurtzman C.P."/>
            <person name="Blackwell M."/>
            <person name="Grigoriev I.V."/>
            <person name="Jeffries T.W."/>
        </authorList>
    </citation>
    <scope>NUCLEOTIDE SEQUENCE [LARGE SCALE GENOMIC DNA]</scope>
    <source>
        <strain evidence="1 2">NRRL Y-11557</strain>
    </source>
</reference>
<organism evidence="1 2">
    <name type="scientific">Lipomyces starkeyi NRRL Y-11557</name>
    <dbReference type="NCBI Taxonomy" id="675824"/>
    <lineage>
        <taxon>Eukaryota</taxon>
        <taxon>Fungi</taxon>
        <taxon>Dikarya</taxon>
        <taxon>Ascomycota</taxon>
        <taxon>Saccharomycotina</taxon>
        <taxon>Lipomycetes</taxon>
        <taxon>Lipomycetales</taxon>
        <taxon>Lipomycetaceae</taxon>
        <taxon>Lipomyces</taxon>
    </lineage>
</organism>
<evidence type="ECO:0000313" key="1">
    <source>
        <dbReference type="EMBL" id="ODQ71496.1"/>
    </source>
</evidence>
<dbReference type="AlphaFoldDB" id="A0A1E3Q1G4"/>
<accession>A0A1E3Q1G4</accession>
<proteinExistence type="predicted"/>
<protein>
    <submittedName>
        <fullName evidence="1">Uncharacterized protein</fullName>
    </submittedName>
</protein>